<dbReference type="PANTHER" id="PTHR43798:SF33">
    <property type="entry name" value="HYDROLASE, PUTATIVE (AFU_ORTHOLOGUE AFUA_2G14860)-RELATED"/>
    <property type="match status" value="1"/>
</dbReference>
<reference evidence="2 3" key="1">
    <citation type="journal article" date="2015" name="Stand. Genomic Sci.">
        <title>Genomic Encyclopedia of Bacterial and Archaeal Type Strains, Phase III: the genomes of soil and plant-associated and newly described type strains.</title>
        <authorList>
            <person name="Whitman W.B."/>
            <person name="Woyke T."/>
            <person name="Klenk H.P."/>
            <person name="Zhou Y."/>
            <person name="Lilburn T.G."/>
            <person name="Beck B.J."/>
            <person name="De Vos P."/>
            <person name="Vandamme P."/>
            <person name="Eisen J.A."/>
            <person name="Garrity G."/>
            <person name="Hugenholtz P."/>
            <person name="Kyrpides N.C."/>
        </authorList>
    </citation>
    <scope>NUCLEOTIDE SEQUENCE [LARGE SCALE GENOMIC DNA]</scope>
    <source>
        <strain evidence="2 3">CGMCC 1.10115</strain>
    </source>
</reference>
<protein>
    <submittedName>
        <fullName evidence="2">Pimeloyl-ACP methyl ester carboxylesterase</fullName>
    </submittedName>
</protein>
<gene>
    <name evidence="2" type="ORF">IQ19_03334</name>
</gene>
<dbReference type="RefSeq" id="WP_144543407.1">
    <property type="nucleotide sequence ID" value="NZ_CBCSDC010000034.1"/>
</dbReference>
<evidence type="ECO:0000313" key="3">
    <source>
        <dbReference type="Proteomes" id="UP000318667"/>
    </source>
</evidence>
<dbReference type="OrthoDB" id="252464at2"/>
<dbReference type="GeneID" id="65404486"/>
<evidence type="ECO:0000259" key="1">
    <source>
        <dbReference type="Pfam" id="PF00561"/>
    </source>
</evidence>
<dbReference type="PRINTS" id="PR00111">
    <property type="entry name" value="ABHYDROLASE"/>
</dbReference>
<dbReference type="Pfam" id="PF00561">
    <property type="entry name" value="Abhydrolase_1"/>
    <property type="match status" value="1"/>
</dbReference>
<dbReference type="PANTHER" id="PTHR43798">
    <property type="entry name" value="MONOACYLGLYCEROL LIPASE"/>
    <property type="match status" value="1"/>
</dbReference>
<dbReference type="GO" id="GO:0047372">
    <property type="term" value="F:monoacylglycerol lipase activity"/>
    <property type="evidence" value="ECO:0007669"/>
    <property type="project" value="TreeGrafter"/>
</dbReference>
<accession>A0A562JPN8</accession>
<dbReference type="SUPFAM" id="SSF53474">
    <property type="entry name" value="alpha/beta-Hydrolases"/>
    <property type="match status" value="1"/>
</dbReference>
<name>A0A562JPN8_9BACI</name>
<dbReference type="EMBL" id="VLKI01000009">
    <property type="protein sequence ID" value="TWH85098.1"/>
    <property type="molecule type" value="Genomic_DNA"/>
</dbReference>
<comment type="caution">
    <text evidence="2">The sequence shown here is derived from an EMBL/GenBank/DDBJ whole genome shotgun (WGS) entry which is preliminary data.</text>
</comment>
<dbReference type="InterPro" id="IPR029058">
    <property type="entry name" value="AB_hydrolase_fold"/>
</dbReference>
<proteinExistence type="predicted"/>
<evidence type="ECO:0000313" key="2">
    <source>
        <dbReference type="EMBL" id="TWH85098.1"/>
    </source>
</evidence>
<organism evidence="2 3">
    <name type="scientific">Cytobacillus oceanisediminis</name>
    <dbReference type="NCBI Taxonomy" id="665099"/>
    <lineage>
        <taxon>Bacteria</taxon>
        <taxon>Bacillati</taxon>
        <taxon>Bacillota</taxon>
        <taxon>Bacilli</taxon>
        <taxon>Bacillales</taxon>
        <taxon>Bacillaceae</taxon>
        <taxon>Cytobacillus</taxon>
    </lineage>
</organism>
<dbReference type="Gene3D" id="3.40.50.1820">
    <property type="entry name" value="alpha/beta hydrolase"/>
    <property type="match status" value="1"/>
</dbReference>
<dbReference type="Proteomes" id="UP000318667">
    <property type="component" value="Unassembled WGS sequence"/>
</dbReference>
<dbReference type="InterPro" id="IPR000073">
    <property type="entry name" value="AB_hydrolase_1"/>
</dbReference>
<dbReference type="GO" id="GO:0016020">
    <property type="term" value="C:membrane"/>
    <property type="evidence" value="ECO:0007669"/>
    <property type="project" value="TreeGrafter"/>
</dbReference>
<dbReference type="GO" id="GO:0046464">
    <property type="term" value="P:acylglycerol catabolic process"/>
    <property type="evidence" value="ECO:0007669"/>
    <property type="project" value="TreeGrafter"/>
</dbReference>
<dbReference type="AlphaFoldDB" id="A0A562JPN8"/>
<feature type="domain" description="AB hydrolase-1" evidence="1">
    <location>
        <begin position="29"/>
        <end position="283"/>
    </location>
</feature>
<dbReference type="InterPro" id="IPR050266">
    <property type="entry name" value="AB_hydrolase_sf"/>
</dbReference>
<keyword evidence="3" id="KW-1185">Reference proteome</keyword>
<sequence>MRQIQLKHVKLPNGETIAYREREGGEQKVLLIHGNMNSSKHWDVVLEKMDPNYNLYAMDMRGFGLSSYHTPISSIKELAEDIKHFADEIGLRDFSIVGWSLGGPVCMQFAADYPGYCKKMILLAPGSTRGYPIYETNESGQPDPTRRISTLEQTKNDPSKVVPTEQAYASENRGFLKMVYNAVIYTKNKPEPERYEEYIDDMLTQRNYAETVHALNTFNISGKFNGLIKGNGQARQIGIPVLVLLGDRDLVISKQMAEEIIEDIGENASFVELGDCGHSPPIDDIDQLLCVMSEFLN</sequence>